<organism evidence="1">
    <name type="scientific">Hexamita inflata</name>
    <dbReference type="NCBI Taxonomy" id="28002"/>
    <lineage>
        <taxon>Eukaryota</taxon>
        <taxon>Metamonada</taxon>
        <taxon>Diplomonadida</taxon>
        <taxon>Hexamitidae</taxon>
        <taxon>Hexamitinae</taxon>
        <taxon>Hexamita</taxon>
    </lineage>
</organism>
<evidence type="ECO:0000313" key="3">
    <source>
        <dbReference type="Proteomes" id="UP001642409"/>
    </source>
</evidence>
<dbReference type="EMBL" id="CATOUU010000762">
    <property type="protein sequence ID" value="CAI9946514.1"/>
    <property type="molecule type" value="Genomic_DNA"/>
</dbReference>
<reference evidence="1" key="1">
    <citation type="submission" date="2023-06" db="EMBL/GenBank/DDBJ databases">
        <authorList>
            <person name="Kurt Z."/>
        </authorList>
    </citation>
    <scope>NUCLEOTIDE SEQUENCE</scope>
</reference>
<protein>
    <submittedName>
        <fullName evidence="2">Hypothetical_protein</fullName>
    </submittedName>
</protein>
<accession>A0AA86PUK2</accession>
<name>A0AA86PUK2_9EUKA</name>
<evidence type="ECO:0000313" key="1">
    <source>
        <dbReference type="EMBL" id="CAI9946514.1"/>
    </source>
</evidence>
<dbReference type="Proteomes" id="UP001642409">
    <property type="component" value="Unassembled WGS sequence"/>
</dbReference>
<reference evidence="2 3" key="2">
    <citation type="submission" date="2024-07" db="EMBL/GenBank/DDBJ databases">
        <authorList>
            <person name="Akdeniz Z."/>
        </authorList>
    </citation>
    <scope>NUCLEOTIDE SEQUENCE [LARGE SCALE GENOMIC DNA]</scope>
</reference>
<dbReference type="EMBL" id="CAXDID020000089">
    <property type="protein sequence ID" value="CAL6021790.1"/>
    <property type="molecule type" value="Genomic_DNA"/>
</dbReference>
<keyword evidence="3" id="KW-1185">Reference proteome</keyword>
<gene>
    <name evidence="2" type="ORF">HINF_LOCUS28340</name>
    <name evidence="1" type="ORF">HINF_LOCUS34159</name>
</gene>
<sequence length="162" mass="19343">MNIMNRETLQILSQLSLYTNYVAFLPSQSKQFLVNKNETFNGSFCGVELRHLCLLQIVEKFTKLKNIMQYKYKQQYIKYFGNNQKPKQTEYTNFNLIKNHFQSIISPAVDYNESFGHNQVLKQISQYMITKDILKINIWVLFHISQKKQQLSKFQQTSHFIK</sequence>
<evidence type="ECO:0000313" key="2">
    <source>
        <dbReference type="EMBL" id="CAL6021790.1"/>
    </source>
</evidence>
<comment type="caution">
    <text evidence="1">The sequence shown here is derived from an EMBL/GenBank/DDBJ whole genome shotgun (WGS) entry which is preliminary data.</text>
</comment>
<dbReference type="AlphaFoldDB" id="A0AA86PUK2"/>
<proteinExistence type="predicted"/>